<dbReference type="HOGENOM" id="CLU_2795420_0_0_1"/>
<gene>
    <name evidence="1" type="ORF">SCLCIDRAFT_1221160</name>
</gene>
<sequence length="68" mass="7811">MALFDDRNNKSWQVTRCYASNLLNTSLRAPMTYCGELSSCIYKVHIIVFPPTVQDLSDLMCFLSDHVH</sequence>
<keyword evidence="2" id="KW-1185">Reference proteome</keyword>
<protein>
    <submittedName>
        <fullName evidence="1">Uncharacterized protein</fullName>
    </submittedName>
</protein>
<accession>A0A0C3D3G1</accession>
<name>A0A0C3D3G1_9AGAM</name>
<dbReference type="Proteomes" id="UP000053989">
    <property type="component" value="Unassembled WGS sequence"/>
</dbReference>
<reference evidence="2" key="2">
    <citation type="submission" date="2015-01" db="EMBL/GenBank/DDBJ databases">
        <title>Evolutionary Origins and Diversification of the Mycorrhizal Mutualists.</title>
        <authorList>
            <consortium name="DOE Joint Genome Institute"/>
            <consortium name="Mycorrhizal Genomics Consortium"/>
            <person name="Kohler A."/>
            <person name="Kuo A."/>
            <person name="Nagy L.G."/>
            <person name="Floudas D."/>
            <person name="Copeland A."/>
            <person name="Barry K.W."/>
            <person name="Cichocki N."/>
            <person name="Veneault-Fourrey C."/>
            <person name="LaButti K."/>
            <person name="Lindquist E.A."/>
            <person name="Lipzen A."/>
            <person name="Lundell T."/>
            <person name="Morin E."/>
            <person name="Murat C."/>
            <person name="Riley R."/>
            <person name="Ohm R."/>
            <person name="Sun H."/>
            <person name="Tunlid A."/>
            <person name="Henrissat B."/>
            <person name="Grigoriev I.V."/>
            <person name="Hibbett D.S."/>
            <person name="Martin F."/>
        </authorList>
    </citation>
    <scope>NUCLEOTIDE SEQUENCE [LARGE SCALE GENOMIC DNA]</scope>
    <source>
        <strain evidence="2">Foug A</strain>
    </source>
</reference>
<dbReference type="EMBL" id="KN822136">
    <property type="protein sequence ID" value="KIM55330.1"/>
    <property type="molecule type" value="Genomic_DNA"/>
</dbReference>
<reference evidence="1 2" key="1">
    <citation type="submission" date="2014-04" db="EMBL/GenBank/DDBJ databases">
        <authorList>
            <consortium name="DOE Joint Genome Institute"/>
            <person name="Kuo A."/>
            <person name="Kohler A."/>
            <person name="Nagy L.G."/>
            <person name="Floudas D."/>
            <person name="Copeland A."/>
            <person name="Barry K.W."/>
            <person name="Cichocki N."/>
            <person name="Veneault-Fourrey C."/>
            <person name="LaButti K."/>
            <person name="Lindquist E.A."/>
            <person name="Lipzen A."/>
            <person name="Lundell T."/>
            <person name="Morin E."/>
            <person name="Murat C."/>
            <person name="Sun H."/>
            <person name="Tunlid A."/>
            <person name="Henrissat B."/>
            <person name="Grigoriev I.V."/>
            <person name="Hibbett D.S."/>
            <person name="Martin F."/>
            <person name="Nordberg H.P."/>
            <person name="Cantor M.N."/>
            <person name="Hua S.X."/>
        </authorList>
    </citation>
    <scope>NUCLEOTIDE SEQUENCE [LARGE SCALE GENOMIC DNA]</scope>
    <source>
        <strain evidence="1 2">Foug A</strain>
    </source>
</reference>
<evidence type="ECO:0000313" key="1">
    <source>
        <dbReference type="EMBL" id="KIM55330.1"/>
    </source>
</evidence>
<proteinExistence type="predicted"/>
<evidence type="ECO:0000313" key="2">
    <source>
        <dbReference type="Proteomes" id="UP000053989"/>
    </source>
</evidence>
<dbReference type="AlphaFoldDB" id="A0A0C3D3G1"/>
<dbReference type="InParanoid" id="A0A0C3D3G1"/>
<organism evidence="1 2">
    <name type="scientific">Scleroderma citrinum Foug A</name>
    <dbReference type="NCBI Taxonomy" id="1036808"/>
    <lineage>
        <taxon>Eukaryota</taxon>
        <taxon>Fungi</taxon>
        <taxon>Dikarya</taxon>
        <taxon>Basidiomycota</taxon>
        <taxon>Agaricomycotina</taxon>
        <taxon>Agaricomycetes</taxon>
        <taxon>Agaricomycetidae</taxon>
        <taxon>Boletales</taxon>
        <taxon>Sclerodermatineae</taxon>
        <taxon>Sclerodermataceae</taxon>
        <taxon>Scleroderma</taxon>
    </lineage>
</organism>